<sequence>MVGIQFQLATLSNAWPVEFALVQPACRQPDTNPVVHQHFHSVGPSIGKDISAVRLRRTEHRDNSGQGGLGAGAHIHGLGGEPDSVDADH</sequence>
<proteinExistence type="predicted"/>
<gene>
    <name evidence="2" type="ORF">KPSA1_01844</name>
</gene>
<dbReference type="AlphaFoldDB" id="A0A2V0QIS0"/>
<dbReference type="EMBL" id="BGJZ01000092">
    <property type="protein sequence ID" value="GBH08470.1"/>
    <property type="molecule type" value="Genomic_DNA"/>
</dbReference>
<reference evidence="2 3" key="1">
    <citation type="submission" date="2018-04" db="EMBL/GenBank/DDBJ databases">
        <title>Draft genome sequence of Pseudomonas syringae pv. actinidiae biovar 1 strains isolated from kiwifruit in Kagawa prefecture.</title>
        <authorList>
            <person name="Tabuchi M."/>
            <person name="Saito M."/>
            <person name="Fujiwara S."/>
            <person name="Sasa N."/>
            <person name="Akimitsu K."/>
            <person name="Gomi K."/>
            <person name="Konishi-Sugita S."/>
            <person name="Hamano K."/>
            <person name="Kataoka I."/>
        </authorList>
    </citation>
    <scope>NUCLEOTIDE SEQUENCE [LARGE SCALE GENOMIC DNA]</scope>
    <source>
        <strain evidence="2 3">MAFF212206</strain>
    </source>
</reference>
<dbReference type="Proteomes" id="UP000247480">
    <property type="component" value="Unassembled WGS sequence"/>
</dbReference>
<evidence type="ECO:0000313" key="2">
    <source>
        <dbReference type="EMBL" id="GBH08470.1"/>
    </source>
</evidence>
<feature type="region of interest" description="Disordered" evidence="1">
    <location>
        <begin position="58"/>
        <end position="89"/>
    </location>
</feature>
<evidence type="ECO:0000313" key="3">
    <source>
        <dbReference type="Proteomes" id="UP000247480"/>
    </source>
</evidence>
<organism evidence="2 3">
    <name type="scientific">Pseudomonas syringae pv. actinidiae</name>
    <dbReference type="NCBI Taxonomy" id="103796"/>
    <lineage>
        <taxon>Bacteria</taxon>
        <taxon>Pseudomonadati</taxon>
        <taxon>Pseudomonadota</taxon>
        <taxon>Gammaproteobacteria</taxon>
        <taxon>Pseudomonadales</taxon>
        <taxon>Pseudomonadaceae</taxon>
        <taxon>Pseudomonas</taxon>
        <taxon>Pseudomonas syringae</taxon>
    </lineage>
</organism>
<evidence type="ECO:0000256" key="1">
    <source>
        <dbReference type="SAM" id="MobiDB-lite"/>
    </source>
</evidence>
<comment type="caution">
    <text evidence="2">The sequence shown here is derived from an EMBL/GenBank/DDBJ whole genome shotgun (WGS) entry which is preliminary data.</text>
</comment>
<accession>A0A2V0QIS0</accession>
<name>A0A2V0QIS0_PSESF</name>
<protein>
    <submittedName>
        <fullName evidence="2">Uncharacterized protein</fullName>
    </submittedName>
</protein>